<dbReference type="GeneID" id="56027461"/>
<keyword evidence="6 9" id="KW-0269">Exonuclease</keyword>
<name>A0A7D5GD03_9EURY</name>
<feature type="domain" description="Calcineurin-like phosphoesterase" evidence="11">
    <location>
        <begin position="3"/>
        <end position="183"/>
    </location>
</feature>
<dbReference type="RefSeq" id="WP_179167863.1">
    <property type="nucleotide sequence ID" value="NZ_CP058529.1"/>
</dbReference>
<feature type="binding site" evidence="9">
    <location>
        <position position="50"/>
    </location>
    <ligand>
        <name>Mn(2+)</name>
        <dbReference type="ChEBI" id="CHEBI:29035"/>
        <label>1</label>
    </ligand>
</feature>
<dbReference type="InterPro" id="IPR054879">
    <property type="entry name" value="Mre11_Halo"/>
</dbReference>
<evidence type="ECO:0000256" key="1">
    <source>
        <dbReference type="ARBA" id="ARBA00022722"/>
    </source>
</evidence>
<feature type="region of interest" description="Disordered" evidence="10">
    <location>
        <begin position="371"/>
        <end position="468"/>
    </location>
</feature>
<comment type="activity regulation">
    <text evidence="9">Nuclease activity is regulated by Rad50.</text>
</comment>
<comment type="caution">
    <text evidence="9">Lacks conserved residue(s) required for the propagation of feature annotation.</text>
</comment>
<evidence type="ECO:0000256" key="5">
    <source>
        <dbReference type="ARBA" id="ARBA00022801"/>
    </source>
</evidence>
<keyword evidence="8 9" id="KW-0464">Manganese</keyword>
<dbReference type="InterPro" id="IPR041796">
    <property type="entry name" value="Mre11_N"/>
</dbReference>
<dbReference type="GO" id="GO:0000403">
    <property type="term" value="F:Y-form DNA binding"/>
    <property type="evidence" value="ECO:0007669"/>
    <property type="project" value="UniProtKB-UniRule"/>
</dbReference>
<dbReference type="EC" id="3.1.-.-" evidence="9"/>
<comment type="subunit">
    <text evidence="9">Homodimer. Forms a heterotetramer composed of two Mre11 subunits and two Rad50 subunits.</text>
</comment>
<dbReference type="NCBIfam" id="NF041030">
    <property type="entry name" value="Mre11_Halo"/>
    <property type="match status" value="1"/>
</dbReference>
<reference evidence="12 13" key="1">
    <citation type="submission" date="2020-07" db="EMBL/GenBank/DDBJ databases">
        <title>Gai3-2, isolated from salt lake.</title>
        <authorList>
            <person name="Cui H."/>
            <person name="Shi X."/>
        </authorList>
    </citation>
    <scope>NUCLEOTIDE SEQUENCE [LARGE SCALE GENOMIC DNA]</scope>
    <source>
        <strain evidence="12 13">Gai3-2</strain>
    </source>
</reference>
<evidence type="ECO:0000256" key="6">
    <source>
        <dbReference type="ARBA" id="ARBA00022839"/>
    </source>
</evidence>
<accession>A0A7D5GD03</accession>
<keyword evidence="4 9" id="KW-0227">DNA damage</keyword>
<dbReference type="InterPro" id="IPR004843">
    <property type="entry name" value="Calcineurin-like_PHP"/>
</dbReference>
<evidence type="ECO:0000259" key="11">
    <source>
        <dbReference type="Pfam" id="PF00149"/>
    </source>
</evidence>
<dbReference type="Proteomes" id="UP000509750">
    <property type="component" value="Chromosome"/>
</dbReference>
<feature type="compositionally biased region" description="Acidic residues" evidence="10">
    <location>
        <begin position="376"/>
        <end position="402"/>
    </location>
</feature>
<dbReference type="PANTHER" id="PTHR30337:SF0">
    <property type="entry name" value="NUCLEASE SBCCD SUBUNIT D"/>
    <property type="match status" value="1"/>
</dbReference>
<dbReference type="Gene3D" id="3.60.21.10">
    <property type="match status" value="1"/>
</dbReference>
<keyword evidence="7 9" id="KW-0234">DNA repair</keyword>
<proteinExistence type="inferred from homology"/>
<feature type="binding site" evidence="9">
    <location>
        <position position="50"/>
    </location>
    <ligand>
        <name>Mn(2+)</name>
        <dbReference type="ChEBI" id="CHEBI:29035"/>
        <label>2</label>
    </ligand>
</feature>
<comment type="function">
    <text evidence="9">Part of the Rad50/Mre11 complex, which is involved in the early steps of DNA double-strand break (DSB) repair. Mre11 binds to DSB ends and has both double-stranded 3'-5' exonuclease activity and single-stranded endonuclease activity.</text>
</comment>
<dbReference type="OrthoDB" id="11638at2157"/>
<sequence>MTRVIHTGDTHIGYRQYHSPDRRRDFLAAFEQVVADAIDEGVDAVVHAGDLFHDRRPELPDLLGTLSALRELDDADIPFLAIVGNHESTRVGQWLDLYESLGLATRLGAEPVTVGDTAFYGLDHVPESRRDRLDYEFAPHDTNHATLVGHGLFEPFTHGNWDTETVLEEATVDFDAILLGDNHTPDTAEVLDTWVTYCGSTERASASERDGRGYNIVQFADGEVDIRRRALETRSFVFVEAELGPAEGVSRVRDRIREHDVSDAVVVVEVTGDGEPIAPAAVEEFAAERGALIARVTDRREVDTEAEVSVNFADPDAAVRERVGELGLSTVAHDIDDVVRGEAADTNVRRDVKRRVEERFEGEEFRVAVERAERPEVDEETEEVEGAVEVDGPDEGSDEPVADEPGSTDPLDGGDEPASEAADGPADTTETEPAPETESDAAEEGADPSGRHEPNRAADGQVTMEDFE</sequence>
<keyword evidence="13" id="KW-1185">Reference proteome</keyword>
<keyword evidence="5 9" id="KW-0378">Hydrolase</keyword>
<keyword evidence="3 9" id="KW-0255">Endonuclease</keyword>
<feature type="binding site" evidence="9">
    <location>
        <position position="150"/>
    </location>
    <ligand>
        <name>Mn(2+)</name>
        <dbReference type="ChEBI" id="CHEBI:29035"/>
        <label>2</label>
    </ligand>
</feature>
<comment type="similarity">
    <text evidence="9">Belongs to the MRE11/RAD32 family.</text>
</comment>
<feature type="compositionally biased region" description="Acidic residues" evidence="10">
    <location>
        <begin position="429"/>
        <end position="446"/>
    </location>
</feature>
<feature type="binding site" evidence="9">
    <location>
        <position position="85"/>
    </location>
    <ligand>
        <name>Mn(2+)</name>
        <dbReference type="ChEBI" id="CHEBI:29035"/>
        <label>2</label>
    </ligand>
</feature>
<dbReference type="CDD" id="cd00840">
    <property type="entry name" value="MPP_Mre11_N"/>
    <property type="match status" value="1"/>
</dbReference>
<feature type="binding site" evidence="9">
    <location>
        <position position="9"/>
    </location>
    <ligand>
        <name>Mn(2+)</name>
        <dbReference type="ChEBI" id="CHEBI:29035"/>
        <label>1</label>
    </ligand>
</feature>
<evidence type="ECO:0000256" key="9">
    <source>
        <dbReference type="HAMAP-Rule" id="MF_02044"/>
    </source>
</evidence>
<evidence type="ECO:0000256" key="10">
    <source>
        <dbReference type="SAM" id="MobiDB-lite"/>
    </source>
</evidence>
<evidence type="ECO:0000313" key="12">
    <source>
        <dbReference type="EMBL" id="QLG26288.1"/>
    </source>
</evidence>
<dbReference type="InterPro" id="IPR050535">
    <property type="entry name" value="DNA_Repair-Maintenance_Comp"/>
</dbReference>
<dbReference type="GO" id="GO:0008408">
    <property type="term" value="F:3'-5' exonuclease activity"/>
    <property type="evidence" value="ECO:0007669"/>
    <property type="project" value="UniProtKB-UniRule"/>
</dbReference>
<evidence type="ECO:0000256" key="7">
    <source>
        <dbReference type="ARBA" id="ARBA00023204"/>
    </source>
</evidence>
<organism evidence="12 13">
    <name type="scientific">Halorarum halophilum</name>
    <dbReference type="NCBI Taxonomy" id="2743090"/>
    <lineage>
        <taxon>Archaea</taxon>
        <taxon>Methanobacteriati</taxon>
        <taxon>Methanobacteriota</taxon>
        <taxon>Stenosarchaea group</taxon>
        <taxon>Halobacteria</taxon>
        <taxon>Halobacteriales</taxon>
        <taxon>Haloferacaceae</taxon>
        <taxon>Halorarum</taxon>
    </lineage>
</organism>
<feature type="active site" description="Proton donor" evidence="9">
    <location>
        <position position="86"/>
    </location>
</feature>
<dbReference type="GO" id="GO:0030145">
    <property type="term" value="F:manganese ion binding"/>
    <property type="evidence" value="ECO:0007669"/>
    <property type="project" value="UniProtKB-UniRule"/>
</dbReference>
<keyword evidence="1 9" id="KW-0540">Nuclease</keyword>
<feature type="binding site" evidence="9">
    <location>
        <position position="183"/>
    </location>
    <ligand>
        <name>Mn(2+)</name>
        <dbReference type="ChEBI" id="CHEBI:29035"/>
        <label>1</label>
    </ligand>
</feature>
<dbReference type="InterPro" id="IPR029052">
    <property type="entry name" value="Metallo-depent_PP-like"/>
</dbReference>
<evidence type="ECO:0000313" key="13">
    <source>
        <dbReference type="Proteomes" id="UP000509750"/>
    </source>
</evidence>
<protein>
    <recommendedName>
        <fullName evidence="9">DNA double-strand break repair protein Mre11</fullName>
        <ecNumber evidence="9">3.1.-.-</ecNumber>
    </recommendedName>
</protein>
<dbReference type="InterPro" id="IPR032885">
    <property type="entry name" value="Mre11_archaea-type"/>
</dbReference>
<dbReference type="GO" id="GO:0006302">
    <property type="term" value="P:double-strand break repair"/>
    <property type="evidence" value="ECO:0007669"/>
    <property type="project" value="UniProtKB-UniRule"/>
</dbReference>
<evidence type="ECO:0000256" key="2">
    <source>
        <dbReference type="ARBA" id="ARBA00022723"/>
    </source>
</evidence>
<dbReference type="EMBL" id="CP058529">
    <property type="protein sequence ID" value="QLG26288.1"/>
    <property type="molecule type" value="Genomic_DNA"/>
</dbReference>
<dbReference type="GO" id="GO:0004519">
    <property type="term" value="F:endonuclease activity"/>
    <property type="evidence" value="ECO:0007669"/>
    <property type="project" value="UniProtKB-UniRule"/>
</dbReference>
<dbReference type="Pfam" id="PF00149">
    <property type="entry name" value="Metallophos"/>
    <property type="match status" value="1"/>
</dbReference>
<dbReference type="HAMAP" id="MF_02044">
    <property type="entry name" value="Mre11"/>
    <property type="match status" value="1"/>
</dbReference>
<feature type="binding site" evidence="9">
    <location>
        <position position="11"/>
    </location>
    <ligand>
        <name>Mn(2+)</name>
        <dbReference type="ChEBI" id="CHEBI:29035"/>
        <label>1</label>
    </ligand>
</feature>
<evidence type="ECO:0000256" key="3">
    <source>
        <dbReference type="ARBA" id="ARBA00022759"/>
    </source>
</evidence>
<evidence type="ECO:0000256" key="8">
    <source>
        <dbReference type="ARBA" id="ARBA00023211"/>
    </source>
</evidence>
<dbReference type="SUPFAM" id="SSF56300">
    <property type="entry name" value="Metallo-dependent phosphatases"/>
    <property type="match status" value="1"/>
</dbReference>
<dbReference type="AlphaFoldDB" id="A0A7D5GD03"/>
<comment type="cofactor">
    <cofactor evidence="9">
        <name>Mn(2+)</name>
        <dbReference type="ChEBI" id="CHEBI:29035"/>
    </cofactor>
    <text evidence="9">Binds 2 manganese ions per subunit.</text>
</comment>
<dbReference type="GO" id="GO:0045027">
    <property type="term" value="F:DNA end binding"/>
    <property type="evidence" value="ECO:0007669"/>
    <property type="project" value="UniProtKB-UniRule"/>
</dbReference>
<dbReference type="PANTHER" id="PTHR30337">
    <property type="entry name" value="COMPONENT OF ATP-DEPENDENT DSDNA EXONUCLEASE"/>
    <property type="match status" value="1"/>
</dbReference>
<gene>
    <name evidence="9" type="primary">mre11</name>
    <name evidence="12" type="ORF">HUG10_01470</name>
</gene>
<keyword evidence="2 9" id="KW-0479">Metal-binding</keyword>
<evidence type="ECO:0000256" key="4">
    <source>
        <dbReference type="ARBA" id="ARBA00022763"/>
    </source>
</evidence>
<dbReference type="KEGG" id="halg:HUG10_01470"/>